<dbReference type="RefSeq" id="WP_377399011.1">
    <property type="nucleotide sequence ID" value="NZ_JBHTFQ010000001.1"/>
</dbReference>
<comment type="caution">
    <text evidence="3">The sequence shown here is derived from an EMBL/GenBank/DDBJ whole genome shotgun (WGS) entry which is preliminary data.</text>
</comment>
<evidence type="ECO:0000313" key="3">
    <source>
        <dbReference type="EMBL" id="MFC7703212.1"/>
    </source>
</evidence>
<gene>
    <name evidence="3" type="ORF">ACFQXB_03260</name>
</gene>
<evidence type="ECO:0000256" key="1">
    <source>
        <dbReference type="SAM" id="Phobius"/>
    </source>
</evidence>
<dbReference type="EMBL" id="JBHTFQ010000001">
    <property type="protein sequence ID" value="MFC7703212.1"/>
    <property type="molecule type" value="Genomic_DNA"/>
</dbReference>
<dbReference type="Proteomes" id="UP001596516">
    <property type="component" value="Unassembled WGS sequence"/>
</dbReference>
<organism evidence="3 4">
    <name type="scientific">Plastorhodobacter daqingensis</name>
    <dbReference type="NCBI Taxonomy" id="1387281"/>
    <lineage>
        <taxon>Bacteria</taxon>
        <taxon>Pseudomonadati</taxon>
        <taxon>Pseudomonadota</taxon>
        <taxon>Alphaproteobacteria</taxon>
        <taxon>Rhodobacterales</taxon>
        <taxon>Paracoccaceae</taxon>
        <taxon>Plastorhodobacter</taxon>
    </lineage>
</organism>
<reference evidence="4" key="1">
    <citation type="journal article" date="2019" name="Int. J. Syst. Evol. Microbiol.">
        <title>The Global Catalogue of Microorganisms (GCM) 10K type strain sequencing project: providing services to taxonomists for standard genome sequencing and annotation.</title>
        <authorList>
            <consortium name="The Broad Institute Genomics Platform"/>
            <consortium name="The Broad Institute Genome Sequencing Center for Infectious Disease"/>
            <person name="Wu L."/>
            <person name="Ma J."/>
        </authorList>
    </citation>
    <scope>NUCLEOTIDE SEQUENCE [LARGE SCALE GENOMIC DNA]</scope>
    <source>
        <strain evidence="4">CGMCC 1.12750</strain>
    </source>
</reference>
<protein>
    <submittedName>
        <fullName evidence="3">Type II CAAX prenyl endopeptidase Rce1 family protein</fullName>
    </submittedName>
</protein>
<feature type="transmembrane region" description="Helical" evidence="1">
    <location>
        <begin position="128"/>
        <end position="145"/>
    </location>
</feature>
<feature type="domain" description="CAAX prenyl protease 2/Lysostaphin resistance protein A-like" evidence="2">
    <location>
        <begin position="71"/>
        <end position="160"/>
    </location>
</feature>
<dbReference type="Pfam" id="PF02517">
    <property type="entry name" value="Rce1-like"/>
    <property type="match status" value="1"/>
</dbReference>
<name>A0ABW2UEX4_9RHOB</name>
<keyword evidence="1" id="KW-0472">Membrane</keyword>
<keyword evidence="4" id="KW-1185">Reference proteome</keyword>
<evidence type="ECO:0000313" key="4">
    <source>
        <dbReference type="Proteomes" id="UP001596516"/>
    </source>
</evidence>
<proteinExistence type="predicted"/>
<feature type="transmembrane region" description="Helical" evidence="1">
    <location>
        <begin position="72"/>
        <end position="91"/>
    </location>
</feature>
<evidence type="ECO:0000259" key="2">
    <source>
        <dbReference type="Pfam" id="PF02517"/>
    </source>
</evidence>
<sequence>MFPVLFGATALGLVLLHVTSDFCWSELLRGWRRIGWLPVATFAVLTFAVATAVMMLTNPGGYFWLAQNRPQLLLAIALLYPVFSALPQEIVFRPLFFRRYAELLPGTPAAILANAALFALAHLLYWNWIVIAMTFAGGLVFAWAYEVRRSFPLAVVLHTVSGLIIFAAGLGMFFYTGNIQRPF</sequence>
<keyword evidence="1" id="KW-1133">Transmembrane helix</keyword>
<dbReference type="InterPro" id="IPR003675">
    <property type="entry name" value="Rce1/LyrA-like_dom"/>
</dbReference>
<feature type="transmembrane region" description="Helical" evidence="1">
    <location>
        <begin position="36"/>
        <end position="65"/>
    </location>
</feature>
<accession>A0ABW2UEX4</accession>
<keyword evidence="1" id="KW-0812">Transmembrane</keyword>
<feature type="transmembrane region" description="Helical" evidence="1">
    <location>
        <begin position="151"/>
        <end position="175"/>
    </location>
</feature>